<keyword evidence="2" id="KW-1185">Reference proteome</keyword>
<dbReference type="Proteomes" id="UP001163046">
    <property type="component" value="Unassembled WGS sequence"/>
</dbReference>
<gene>
    <name evidence="1" type="ORF">OS493_024469</name>
</gene>
<protein>
    <submittedName>
        <fullName evidence="1">Uncharacterized protein</fullName>
    </submittedName>
</protein>
<evidence type="ECO:0000313" key="1">
    <source>
        <dbReference type="EMBL" id="KAJ7328553.1"/>
    </source>
</evidence>
<accession>A0A9W9YAL6</accession>
<name>A0A9W9YAL6_9CNID</name>
<dbReference type="EMBL" id="MU827796">
    <property type="protein sequence ID" value="KAJ7328553.1"/>
    <property type="molecule type" value="Genomic_DNA"/>
</dbReference>
<reference evidence="1" key="1">
    <citation type="submission" date="2023-01" db="EMBL/GenBank/DDBJ databases">
        <title>Genome assembly of the deep-sea coral Lophelia pertusa.</title>
        <authorList>
            <person name="Herrera S."/>
            <person name="Cordes E."/>
        </authorList>
    </citation>
    <scope>NUCLEOTIDE SEQUENCE</scope>
    <source>
        <strain evidence="1">USNM1676648</strain>
        <tissue evidence="1">Polyp</tissue>
    </source>
</reference>
<sequence>MCTAAIRLCRLDHVYYGNRLADTRDCFDGELLVKYCSTPIDERANTGKQIMGEEACAVIIKWANDPNLKLSLFQKY</sequence>
<dbReference type="AlphaFoldDB" id="A0A9W9YAL6"/>
<organism evidence="1 2">
    <name type="scientific">Desmophyllum pertusum</name>
    <dbReference type="NCBI Taxonomy" id="174260"/>
    <lineage>
        <taxon>Eukaryota</taxon>
        <taxon>Metazoa</taxon>
        <taxon>Cnidaria</taxon>
        <taxon>Anthozoa</taxon>
        <taxon>Hexacorallia</taxon>
        <taxon>Scleractinia</taxon>
        <taxon>Caryophylliina</taxon>
        <taxon>Caryophylliidae</taxon>
        <taxon>Desmophyllum</taxon>
    </lineage>
</organism>
<evidence type="ECO:0000313" key="2">
    <source>
        <dbReference type="Proteomes" id="UP001163046"/>
    </source>
</evidence>
<dbReference type="OrthoDB" id="408702at2759"/>
<comment type="caution">
    <text evidence="1">The sequence shown here is derived from an EMBL/GenBank/DDBJ whole genome shotgun (WGS) entry which is preliminary data.</text>
</comment>
<proteinExistence type="predicted"/>